<evidence type="ECO:0000256" key="1">
    <source>
        <dbReference type="SAM" id="SignalP"/>
    </source>
</evidence>
<feature type="signal peptide" evidence="1">
    <location>
        <begin position="1"/>
        <end position="18"/>
    </location>
</feature>
<name>A0ABS0XUY1_9HYPH</name>
<dbReference type="EMBL" id="JAELXT010000001">
    <property type="protein sequence ID" value="MBJ6123844.1"/>
    <property type="molecule type" value="Genomic_DNA"/>
</dbReference>
<accession>A0ABS0XUY1</accession>
<dbReference type="RefSeq" id="WP_199045659.1">
    <property type="nucleotide sequence ID" value="NZ_JAELXT010000001.1"/>
</dbReference>
<reference evidence="3" key="1">
    <citation type="submission" date="2020-12" db="EMBL/GenBank/DDBJ databases">
        <title>Hymenobacter sp.</title>
        <authorList>
            <person name="Kim M.K."/>
        </authorList>
    </citation>
    <scope>NUCLEOTIDE SEQUENCE [LARGE SCALE GENOMIC DNA]</scope>
    <source>
        <strain evidence="3">BT325</strain>
    </source>
</reference>
<sequence length="118" mass="12762">MRAAYHLALAVFSVGTVAMPTTAPNATHQAERPMSANQQYAFLVAAHNIVSDASFGGEAAPGTNLASHFSRGAIVGETLSEDVELHLIPRHETYRYAVVNDQRVIVDAASRRIVYVVR</sequence>
<comment type="caution">
    <text evidence="2">The sequence shown here is derived from an EMBL/GenBank/DDBJ whole genome shotgun (WGS) entry which is preliminary data.</text>
</comment>
<proteinExistence type="predicted"/>
<keyword evidence="1" id="KW-0732">Signal</keyword>
<dbReference type="Pfam" id="PF06823">
    <property type="entry name" value="DUF1236"/>
    <property type="match status" value="1"/>
</dbReference>
<organism evidence="2 3">
    <name type="scientific">Microvirga splendida</name>
    <dbReference type="NCBI Taxonomy" id="2795727"/>
    <lineage>
        <taxon>Bacteria</taxon>
        <taxon>Pseudomonadati</taxon>
        <taxon>Pseudomonadota</taxon>
        <taxon>Alphaproteobacteria</taxon>
        <taxon>Hyphomicrobiales</taxon>
        <taxon>Methylobacteriaceae</taxon>
        <taxon>Microvirga</taxon>
    </lineage>
</organism>
<dbReference type="InterPro" id="IPR009642">
    <property type="entry name" value="DUF1236"/>
</dbReference>
<evidence type="ECO:0000313" key="2">
    <source>
        <dbReference type="EMBL" id="MBJ6123844.1"/>
    </source>
</evidence>
<gene>
    <name evidence="2" type="ORF">JAO75_00355</name>
</gene>
<keyword evidence="3" id="KW-1185">Reference proteome</keyword>
<feature type="chain" id="PRO_5046305703" evidence="1">
    <location>
        <begin position="19"/>
        <end position="118"/>
    </location>
</feature>
<evidence type="ECO:0000313" key="3">
    <source>
        <dbReference type="Proteomes" id="UP000620670"/>
    </source>
</evidence>
<dbReference type="Proteomes" id="UP000620670">
    <property type="component" value="Unassembled WGS sequence"/>
</dbReference>
<protein>
    <submittedName>
        <fullName evidence="2">DUF1236 domain-containing protein</fullName>
    </submittedName>
</protein>